<organism evidence="1 2">
    <name type="scientific">Luteimonas fraxinea</name>
    <dbReference type="NCBI Taxonomy" id="2901869"/>
    <lineage>
        <taxon>Bacteria</taxon>
        <taxon>Pseudomonadati</taxon>
        <taxon>Pseudomonadota</taxon>
        <taxon>Gammaproteobacteria</taxon>
        <taxon>Lysobacterales</taxon>
        <taxon>Lysobacteraceae</taxon>
        <taxon>Luteimonas</taxon>
    </lineage>
</organism>
<dbReference type="EMBL" id="JAJQKU010000004">
    <property type="protein sequence ID" value="MCD9097836.1"/>
    <property type="molecule type" value="Genomic_DNA"/>
</dbReference>
<accession>A0ABS8UEC2</accession>
<protein>
    <submittedName>
        <fullName evidence="1">DUF2314 domain-containing protein</fullName>
    </submittedName>
</protein>
<name>A0ABS8UEC2_9GAMM</name>
<evidence type="ECO:0000313" key="1">
    <source>
        <dbReference type="EMBL" id="MCD9097836.1"/>
    </source>
</evidence>
<sequence>MAVRSARKIAESAVPVARDEPLLHAARARAQASIDDLRPHVGSPLQVGVKIPLRNAADEIEHVWGTPQSLDAESMTLRIVTPFVDGALPSDPVTVAVTDIEDWQVFLDDGRILGGFGTRAQMAVARRDGHPIPEHVLAQEARFVDA</sequence>
<evidence type="ECO:0000313" key="2">
    <source>
        <dbReference type="Proteomes" id="UP001430360"/>
    </source>
</evidence>
<keyword evidence="2" id="KW-1185">Reference proteome</keyword>
<gene>
    <name evidence="1" type="ORF">LTT95_12905</name>
</gene>
<reference evidence="1" key="1">
    <citation type="submission" date="2021-12" db="EMBL/GenBank/DDBJ databases">
        <authorList>
            <person name="Ulrich A."/>
        </authorList>
    </citation>
    <scope>NUCLEOTIDE SEQUENCE</scope>
    <source>
        <strain evidence="1">A1P009</strain>
    </source>
</reference>
<proteinExistence type="predicted"/>
<comment type="caution">
    <text evidence="1">The sequence shown here is derived from an EMBL/GenBank/DDBJ whole genome shotgun (WGS) entry which is preliminary data.</text>
</comment>
<reference evidence="1" key="2">
    <citation type="journal article" date="2022" name="Syst. Appl. Microbiol.">
        <title>Physiological and genomic characterisation of Luteimonas fraxinea sp. nov., a bacterial species associated with trees tolerant to ash dieback.</title>
        <authorList>
            <person name="Ulrich K."/>
            <person name="Becker R."/>
            <person name="Behrendt U."/>
            <person name="Kube M."/>
            <person name="Schneck V."/>
            <person name="Ulrich A."/>
        </authorList>
    </citation>
    <scope>NUCLEOTIDE SEQUENCE</scope>
    <source>
        <strain evidence="1">A1P009</strain>
    </source>
</reference>
<dbReference type="Proteomes" id="UP001430360">
    <property type="component" value="Unassembled WGS sequence"/>
</dbReference>